<dbReference type="RefSeq" id="WP_110449723.1">
    <property type="nucleotide sequence ID" value="NZ_CP029479.1"/>
</dbReference>
<evidence type="ECO:0000313" key="8">
    <source>
        <dbReference type="EMBL" id="AWM77154.1"/>
    </source>
</evidence>
<accession>A0A2Z3I153</accession>
<evidence type="ECO:0000256" key="1">
    <source>
        <dbReference type="ARBA" id="ARBA00004651"/>
    </source>
</evidence>
<feature type="transmembrane region" description="Helical" evidence="7">
    <location>
        <begin position="320"/>
        <end position="337"/>
    </location>
</feature>
<dbReference type="GO" id="GO:0006835">
    <property type="term" value="P:dicarboxylic acid transport"/>
    <property type="evidence" value="ECO:0007669"/>
    <property type="project" value="TreeGrafter"/>
</dbReference>
<evidence type="ECO:0000256" key="5">
    <source>
        <dbReference type="ARBA" id="ARBA00022989"/>
    </source>
</evidence>
<keyword evidence="2" id="KW-0813">Transport</keyword>
<organism evidence="8 9">
    <name type="scientific">Phenylobacterium parvum</name>
    <dbReference type="NCBI Taxonomy" id="2201350"/>
    <lineage>
        <taxon>Bacteria</taxon>
        <taxon>Pseudomonadati</taxon>
        <taxon>Pseudomonadota</taxon>
        <taxon>Alphaproteobacteria</taxon>
        <taxon>Caulobacterales</taxon>
        <taxon>Caulobacteraceae</taxon>
        <taxon>Phenylobacterium</taxon>
    </lineage>
</organism>
<feature type="transmembrane region" description="Helical" evidence="7">
    <location>
        <begin position="65"/>
        <end position="87"/>
    </location>
</feature>
<feature type="transmembrane region" description="Helical" evidence="7">
    <location>
        <begin position="344"/>
        <end position="361"/>
    </location>
</feature>
<evidence type="ECO:0000256" key="2">
    <source>
        <dbReference type="ARBA" id="ARBA00022448"/>
    </source>
</evidence>
<feature type="transmembrane region" description="Helical" evidence="7">
    <location>
        <begin position="201"/>
        <end position="222"/>
    </location>
</feature>
<evidence type="ECO:0000256" key="7">
    <source>
        <dbReference type="SAM" id="Phobius"/>
    </source>
</evidence>
<keyword evidence="6 7" id="KW-0472">Membrane</keyword>
<comment type="subcellular location">
    <subcellularLocation>
        <location evidence="1">Cell membrane</location>
        <topology evidence="1">Multi-pass membrane protein</topology>
    </subcellularLocation>
</comment>
<keyword evidence="9" id="KW-1185">Reference proteome</keyword>
<evidence type="ECO:0000256" key="3">
    <source>
        <dbReference type="ARBA" id="ARBA00022475"/>
    </source>
</evidence>
<dbReference type="InterPro" id="IPR001991">
    <property type="entry name" value="Na-dicarboxylate_symporter"/>
</dbReference>
<evidence type="ECO:0000256" key="6">
    <source>
        <dbReference type="ARBA" id="ARBA00023136"/>
    </source>
</evidence>
<feature type="transmembrane region" description="Helical" evidence="7">
    <location>
        <begin position="257"/>
        <end position="278"/>
    </location>
</feature>
<dbReference type="KEGG" id="phb:HYN04_04895"/>
<feature type="transmembrane region" description="Helical" evidence="7">
    <location>
        <begin position="367"/>
        <end position="391"/>
    </location>
</feature>
<sequence>MTDGSSLPAAPPKTPGLLGRIAGLWFAVPLWKRIIAALLAGALVGLVWGPGAVSIKWIGDLFVQLIRMAVIPLVLVTIVSGVAALGDPRRLGSIGVKTLLLYLFTTSIAVGVGLSLGVIAQPGLGADFSAAAPQALNANGSVGLGINDIVPANIFKALADGALLPTIFFALLLGSAILATGEKGRPMAAVFESASEVMLKVVAIIMEFSPFGVFALIATVMGTTGVSVFASIGVLALCVLSGSLIQSFVVHGLVVRLMAWLPVIPFFRGITDAMLVAFSTSSSMATLPVAMRVAEENLGIKPAVVSTALPLGATVSMDGTALYIALLATFAAQAFGVQLSPEQYLLIGVTTVMVAVGTAPVPSASLFMLAGVLTTFGVSPEQTAILVGFILPFDRVLDMIRTVPNNTSDLAVATVVARWENEIDVEIFKSSRDV</sequence>
<gene>
    <name evidence="8" type="ORF">HYN04_04895</name>
</gene>
<keyword evidence="5 7" id="KW-1133">Transmembrane helix</keyword>
<dbReference type="AlphaFoldDB" id="A0A2Z3I153"/>
<evidence type="ECO:0000313" key="9">
    <source>
        <dbReference type="Proteomes" id="UP000247763"/>
    </source>
</evidence>
<name>A0A2Z3I153_9CAUL</name>
<dbReference type="PANTHER" id="PTHR42865">
    <property type="entry name" value="PROTON/GLUTAMATE-ASPARTATE SYMPORTER"/>
    <property type="match status" value="1"/>
</dbReference>
<dbReference type="GO" id="GO:0005886">
    <property type="term" value="C:plasma membrane"/>
    <property type="evidence" value="ECO:0007669"/>
    <property type="project" value="UniProtKB-SubCell"/>
</dbReference>
<feature type="transmembrane region" description="Helical" evidence="7">
    <location>
        <begin position="228"/>
        <end position="250"/>
    </location>
</feature>
<keyword evidence="4 7" id="KW-0812">Transmembrane</keyword>
<dbReference type="SUPFAM" id="SSF118215">
    <property type="entry name" value="Proton glutamate symport protein"/>
    <property type="match status" value="1"/>
</dbReference>
<dbReference type="GO" id="GO:0015293">
    <property type="term" value="F:symporter activity"/>
    <property type="evidence" value="ECO:0007669"/>
    <property type="project" value="UniProtKB-KW"/>
</dbReference>
<dbReference type="OrthoDB" id="9766690at2"/>
<dbReference type="Proteomes" id="UP000247763">
    <property type="component" value="Chromosome"/>
</dbReference>
<feature type="transmembrane region" description="Helical" evidence="7">
    <location>
        <begin position="34"/>
        <end position="59"/>
    </location>
</feature>
<dbReference type="Gene3D" id="1.10.3860.10">
    <property type="entry name" value="Sodium:dicarboxylate symporter"/>
    <property type="match status" value="1"/>
</dbReference>
<dbReference type="PRINTS" id="PR00173">
    <property type="entry name" value="EDTRNSPORT"/>
</dbReference>
<dbReference type="EMBL" id="CP029479">
    <property type="protein sequence ID" value="AWM77154.1"/>
    <property type="molecule type" value="Genomic_DNA"/>
</dbReference>
<reference evidence="9" key="1">
    <citation type="submission" date="2018-05" db="EMBL/GenBank/DDBJ databases">
        <title>Genome sequencing of Phenylobacterium sp. HYN0004.</title>
        <authorList>
            <person name="Yi H."/>
            <person name="Baek C."/>
        </authorList>
    </citation>
    <scope>NUCLEOTIDE SEQUENCE [LARGE SCALE GENOMIC DNA]</scope>
    <source>
        <strain evidence="9">HYN0004</strain>
    </source>
</reference>
<dbReference type="Pfam" id="PF00375">
    <property type="entry name" value="SDF"/>
    <property type="match status" value="1"/>
</dbReference>
<feature type="transmembrane region" description="Helical" evidence="7">
    <location>
        <begin position="162"/>
        <end position="180"/>
    </location>
</feature>
<proteinExistence type="predicted"/>
<feature type="transmembrane region" description="Helical" evidence="7">
    <location>
        <begin position="99"/>
        <end position="120"/>
    </location>
</feature>
<dbReference type="PANTHER" id="PTHR42865:SF7">
    <property type="entry name" value="PROTON_GLUTAMATE-ASPARTATE SYMPORTER"/>
    <property type="match status" value="1"/>
</dbReference>
<protein>
    <submittedName>
        <fullName evidence="8">Dicarboxylate/amino acid:cation symporter</fullName>
    </submittedName>
</protein>
<keyword evidence="3" id="KW-1003">Cell membrane</keyword>
<dbReference type="InterPro" id="IPR036458">
    <property type="entry name" value="Na:dicarbo_symporter_sf"/>
</dbReference>
<evidence type="ECO:0000256" key="4">
    <source>
        <dbReference type="ARBA" id="ARBA00022692"/>
    </source>
</evidence>